<dbReference type="Gene3D" id="2.40.50.100">
    <property type="match status" value="1"/>
</dbReference>
<gene>
    <name evidence="5" type="ORF">RM530_14810</name>
</gene>
<organism evidence="5 6">
    <name type="scientific">Banduia mediterranea</name>
    <dbReference type="NCBI Taxonomy" id="3075609"/>
    <lineage>
        <taxon>Bacteria</taxon>
        <taxon>Pseudomonadati</taxon>
        <taxon>Pseudomonadota</taxon>
        <taxon>Gammaproteobacteria</taxon>
        <taxon>Nevskiales</taxon>
        <taxon>Algiphilaceae</taxon>
        <taxon>Banduia</taxon>
    </lineage>
</organism>
<name>A0ABU2WL58_9GAMM</name>
<dbReference type="PANTHER" id="PTHR30469:SF11">
    <property type="entry name" value="BLL4320 PROTEIN"/>
    <property type="match status" value="1"/>
</dbReference>
<dbReference type="InterPro" id="IPR006143">
    <property type="entry name" value="RND_pump_MFP"/>
</dbReference>
<dbReference type="RefSeq" id="WP_311366031.1">
    <property type="nucleotide sequence ID" value="NZ_JAVRIC010000024.1"/>
</dbReference>
<keyword evidence="2" id="KW-0175">Coiled coil</keyword>
<feature type="domain" description="CusB-like beta-barrel" evidence="3">
    <location>
        <begin position="199"/>
        <end position="274"/>
    </location>
</feature>
<evidence type="ECO:0000313" key="6">
    <source>
        <dbReference type="Proteomes" id="UP001254608"/>
    </source>
</evidence>
<keyword evidence="6" id="KW-1185">Reference proteome</keyword>
<evidence type="ECO:0000259" key="3">
    <source>
        <dbReference type="Pfam" id="PF25954"/>
    </source>
</evidence>
<evidence type="ECO:0000259" key="4">
    <source>
        <dbReference type="Pfam" id="PF25973"/>
    </source>
</evidence>
<dbReference type="Pfam" id="PF25954">
    <property type="entry name" value="Beta-barrel_RND_2"/>
    <property type="match status" value="1"/>
</dbReference>
<dbReference type="SUPFAM" id="SSF111369">
    <property type="entry name" value="HlyD-like secretion proteins"/>
    <property type="match status" value="1"/>
</dbReference>
<comment type="similarity">
    <text evidence="1">Belongs to the membrane fusion protein (MFP) (TC 8.A.1) family.</text>
</comment>
<reference evidence="5 6" key="1">
    <citation type="submission" date="2023-09" db="EMBL/GenBank/DDBJ databases">
        <authorList>
            <person name="Rey-Velasco X."/>
        </authorList>
    </citation>
    <scope>NUCLEOTIDE SEQUENCE [LARGE SCALE GENOMIC DNA]</scope>
    <source>
        <strain evidence="5 6">W345</strain>
    </source>
</reference>
<dbReference type="InterPro" id="IPR058647">
    <property type="entry name" value="BSH_CzcB-like"/>
</dbReference>
<feature type="domain" description="CzcB-like barrel-sandwich hybrid" evidence="4">
    <location>
        <begin position="71"/>
        <end position="191"/>
    </location>
</feature>
<comment type="caution">
    <text evidence="5">The sequence shown here is derived from an EMBL/GenBank/DDBJ whole genome shotgun (WGS) entry which is preliminary data.</text>
</comment>
<dbReference type="EMBL" id="JAVRIC010000024">
    <property type="protein sequence ID" value="MDT0498618.1"/>
    <property type="molecule type" value="Genomic_DNA"/>
</dbReference>
<dbReference type="Gene3D" id="2.40.30.170">
    <property type="match status" value="1"/>
</dbReference>
<dbReference type="NCBIfam" id="TIGR01730">
    <property type="entry name" value="RND_mfp"/>
    <property type="match status" value="1"/>
</dbReference>
<sequence length="383" mass="41526">MTKRMIIMLTIVVVLFGGLFALKFVIGKGVQEFFDNMQQPPVTITTARAERAIWPNELTAVGTIVAVNGINVTTEVAGQVKSIAFESGAQVKAGQVLVQLDVSSESASLENLRAQSKLSETSLKRIERLYKLDTLSKSDLEQAQATHDSAQAQVRAQQAMIDKKTIRAPFDGELGIRRINLGEYLDPGAAIVPLQSLDPVYVDFTMPERYLSQLQAGYEVTVRIDAFEDMSFTGKVVAIEPQVDVSTRNFKLRARLPNPDGRLRPGAFADVAVTLPGQNQVIELPKNAIAYSPYGNTVYIVQAKSGQSAGEGDEPVPEDVFTVRERFVKTGEARGDFIAVTDGLEGGEEVAATGLFRLHSGSAVKIDNSDKPEPTLTPDPADS</sequence>
<proteinExistence type="inferred from homology"/>
<dbReference type="Gene3D" id="2.40.420.20">
    <property type="match status" value="1"/>
</dbReference>
<evidence type="ECO:0000313" key="5">
    <source>
        <dbReference type="EMBL" id="MDT0498618.1"/>
    </source>
</evidence>
<dbReference type="PANTHER" id="PTHR30469">
    <property type="entry name" value="MULTIDRUG RESISTANCE PROTEIN MDTA"/>
    <property type="match status" value="1"/>
</dbReference>
<evidence type="ECO:0000256" key="2">
    <source>
        <dbReference type="SAM" id="Coils"/>
    </source>
</evidence>
<accession>A0ABU2WL58</accession>
<protein>
    <submittedName>
        <fullName evidence="5">Efflux RND transporter periplasmic adaptor subunit</fullName>
    </submittedName>
</protein>
<dbReference type="Proteomes" id="UP001254608">
    <property type="component" value="Unassembled WGS sequence"/>
</dbReference>
<evidence type="ECO:0000256" key="1">
    <source>
        <dbReference type="ARBA" id="ARBA00009477"/>
    </source>
</evidence>
<feature type="coiled-coil region" evidence="2">
    <location>
        <begin position="109"/>
        <end position="160"/>
    </location>
</feature>
<dbReference type="Gene3D" id="1.10.287.470">
    <property type="entry name" value="Helix hairpin bin"/>
    <property type="match status" value="1"/>
</dbReference>
<dbReference type="InterPro" id="IPR058792">
    <property type="entry name" value="Beta-barrel_RND_2"/>
</dbReference>
<dbReference type="Pfam" id="PF25973">
    <property type="entry name" value="BSH_CzcB"/>
    <property type="match status" value="1"/>
</dbReference>